<dbReference type="EMBL" id="BAAARA010000002">
    <property type="protein sequence ID" value="GAA2335873.1"/>
    <property type="molecule type" value="Genomic_DNA"/>
</dbReference>
<dbReference type="Proteomes" id="UP001501218">
    <property type="component" value="Unassembled WGS sequence"/>
</dbReference>
<proteinExistence type="predicted"/>
<accession>A0ABP5SPF9</accession>
<name>A0ABP5SPF9_9PSEU</name>
<organism evidence="1 2">
    <name type="scientific">Saccharopolyspora halophila</name>
    <dbReference type="NCBI Taxonomy" id="405551"/>
    <lineage>
        <taxon>Bacteria</taxon>
        <taxon>Bacillati</taxon>
        <taxon>Actinomycetota</taxon>
        <taxon>Actinomycetes</taxon>
        <taxon>Pseudonocardiales</taxon>
        <taxon>Pseudonocardiaceae</taxon>
        <taxon>Saccharopolyspora</taxon>
    </lineage>
</organism>
<keyword evidence="2" id="KW-1185">Reference proteome</keyword>
<evidence type="ECO:0000313" key="1">
    <source>
        <dbReference type="EMBL" id="GAA2335873.1"/>
    </source>
</evidence>
<evidence type="ECO:0000313" key="2">
    <source>
        <dbReference type="Proteomes" id="UP001501218"/>
    </source>
</evidence>
<reference evidence="2" key="1">
    <citation type="journal article" date="2019" name="Int. J. Syst. Evol. Microbiol.">
        <title>The Global Catalogue of Microorganisms (GCM) 10K type strain sequencing project: providing services to taxonomists for standard genome sequencing and annotation.</title>
        <authorList>
            <consortium name="The Broad Institute Genomics Platform"/>
            <consortium name="The Broad Institute Genome Sequencing Center for Infectious Disease"/>
            <person name="Wu L."/>
            <person name="Ma J."/>
        </authorList>
    </citation>
    <scope>NUCLEOTIDE SEQUENCE [LARGE SCALE GENOMIC DNA]</scope>
    <source>
        <strain evidence="2">JCM 16221</strain>
    </source>
</reference>
<comment type="caution">
    <text evidence="1">The sequence shown here is derived from an EMBL/GenBank/DDBJ whole genome shotgun (WGS) entry which is preliminary data.</text>
</comment>
<protein>
    <submittedName>
        <fullName evidence="1">Uncharacterized protein</fullName>
    </submittedName>
</protein>
<sequence>MSAPTTTATECAEVWTAHDGQVHERSPEAPARTLCGLNAGTSNRVVSARACQDCVAARLESEGY</sequence>
<gene>
    <name evidence="1" type="ORF">GCM10009854_09720</name>
</gene>